<proteinExistence type="predicted"/>
<protein>
    <submittedName>
        <fullName evidence="2">Uncharacterized protein</fullName>
    </submittedName>
</protein>
<feature type="coiled-coil region" evidence="1">
    <location>
        <begin position="26"/>
        <end position="53"/>
    </location>
</feature>
<organism evidence="2 3">
    <name type="scientific">Riccia sorocarpa</name>
    <dbReference type="NCBI Taxonomy" id="122646"/>
    <lineage>
        <taxon>Eukaryota</taxon>
        <taxon>Viridiplantae</taxon>
        <taxon>Streptophyta</taxon>
        <taxon>Embryophyta</taxon>
        <taxon>Marchantiophyta</taxon>
        <taxon>Marchantiopsida</taxon>
        <taxon>Marchantiidae</taxon>
        <taxon>Marchantiales</taxon>
        <taxon>Ricciaceae</taxon>
        <taxon>Riccia</taxon>
    </lineage>
</organism>
<sequence>MSGVISAIVDMRIDFRKWREPTEEQHEGLTLQMKQLKEVVDAQQLEVRSIRERIPPELDSVMEVKTALMNMENSLKMYAETTKNPAANTDTPVVEQVVTAMEAKLRSFAAVSHAAQLTLLQDQEKENMARVTLRCNMRIVGLEEAEGENVKERMITSFRDDLRVHGVSLERAVRLGNTVNGSLAIMPESDHTPLFCTLTGFSPNRKSQKKRQKMWLDVGRRTEYEQLIEKRIATVGSAEEATKVISEVATDIFSSRAGGSRPWFDDSCQQARECALHAQGDLRGQAHRTYMHFIQAKKRRWLAEQQRILQNELVKCPQALWKRFQNPKAAMELIGSALYDYVGRLYSFPNAVKMPSEEGDGQTFTEDEAERQLVVYVRERLQI</sequence>
<comment type="caution">
    <text evidence="2">The sequence shown here is derived from an EMBL/GenBank/DDBJ whole genome shotgun (WGS) entry which is preliminary data.</text>
</comment>
<dbReference type="Proteomes" id="UP001633002">
    <property type="component" value="Unassembled WGS sequence"/>
</dbReference>
<dbReference type="AlphaFoldDB" id="A0ABD3IC64"/>
<reference evidence="2 3" key="1">
    <citation type="submission" date="2024-09" db="EMBL/GenBank/DDBJ databases">
        <title>Chromosome-scale assembly of Riccia sorocarpa.</title>
        <authorList>
            <person name="Paukszto L."/>
        </authorList>
    </citation>
    <scope>NUCLEOTIDE SEQUENCE [LARGE SCALE GENOMIC DNA]</scope>
    <source>
        <strain evidence="2">LP-2024</strain>
        <tissue evidence="2">Aerial parts of the thallus</tissue>
    </source>
</reference>
<evidence type="ECO:0000313" key="2">
    <source>
        <dbReference type="EMBL" id="KAL3699980.1"/>
    </source>
</evidence>
<evidence type="ECO:0000313" key="3">
    <source>
        <dbReference type="Proteomes" id="UP001633002"/>
    </source>
</evidence>
<gene>
    <name evidence="2" type="ORF">R1sor_018002</name>
</gene>
<accession>A0ABD3IC64</accession>
<keyword evidence="1" id="KW-0175">Coiled coil</keyword>
<name>A0ABD3IC64_9MARC</name>
<keyword evidence="3" id="KW-1185">Reference proteome</keyword>
<evidence type="ECO:0000256" key="1">
    <source>
        <dbReference type="SAM" id="Coils"/>
    </source>
</evidence>
<dbReference type="EMBL" id="JBJQOH010000001">
    <property type="protein sequence ID" value="KAL3699980.1"/>
    <property type="molecule type" value="Genomic_DNA"/>
</dbReference>